<dbReference type="GO" id="GO:0005657">
    <property type="term" value="C:replication fork"/>
    <property type="evidence" value="ECO:0007669"/>
    <property type="project" value="UniProtKB-UniRule"/>
</dbReference>
<sequence>MFRSHASGNKKQWSKRTVNGNSSANPAPGPHAYRQQTLSAFFTGSNKKTPVVSKNSTTTKSATTVIDLENGDEASQRKVASPSRPRLVRNNSSSLFSQSQDAFEDDDPEAEFKKLVNVPRLNSYKKPSRSSSMTSALHKTASTSTKYRTYHYDEDETLREVTSVKSGSRQLSFTSTINIDDSSAGVPADLERPAKRSKPSLEFQGLRLTAPKKIKPLLRKSASSLESMNHRNALSSPVVLTKEQEMVVSLIIKKRTNVFYTGSAGTGKSVILQTIIRQLSSLYGKESIAITASTGLAAVTIGGSTLHKWSGIGIGNKTIDQLVKRIQTQKDLLAAWRYTKVLIIDEISMIDGNLLDKLEQIARRVRKNDDPFGGIQLVLTGDFFQLPPVAKKDENKIVKFCFESDMWKRCIQKTILLTKVFRQQDNELIDILNAIRFGELDVNMTRTIRNLNRDIDYPDGIAPTELYATRREVESSNVRKLQSLPGDLYEFKAVDNAPERYQTLLDSSLMVDKVVVLKEDAQVMMLKNRPDVDLVNGSLGKVLFFVTESLVVKMKEIYKIVDDDVVSDMRLVSRVVGNPILKESKEFRQDINARPLARLERLKILINHAVKISPHKEKFPYVRWTIGKNRYIHELMVPERFPIDIPRENVGLERTQIPLMLCWALSIHKAQGQTIRRLKVDLRRIFEAGQVYVALSRAVTMDSLQVLNFDPSKIRTNGKVKDFYKHLETLK</sequence>
<keyword evidence="10" id="KW-0158">Chromosome</keyword>
<evidence type="ECO:0000256" key="10">
    <source>
        <dbReference type="HAMAP-Rule" id="MF_03177"/>
    </source>
</evidence>
<evidence type="ECO:0000256" key="11">
    <source>
        <dbReference type="SAM" id="MobiDB-lite"/>
    </source>
</evidence>
<keyword evidence="1 10" id="KW-0547">Nucleotide-binding</keyword>
<keyword evidence="3 10" id="KW-0378">Hydrolase</keyword>
<gene>
    <name evidence="13" type="primary">SUVC15G1850</name>
    <name evidence="10" type="synonym">RRM3</name>
    <name evidence="13" type="ORF">SUVC_15G1850</name>
</gene>
<dbReference type="HAMAP" id="MF_03177">
    <property type="entry name" value="RRM3"/>
    <property type="match status" value="1"/>
</dbReference>
<dbReference type="InterPro" id="IPR048293">
    <property type="entry name" value="PIF1_RRM3_pfh1"/>
</dbReference>
<feature type="binding site" evidence="10">
    <location>
        <begin position="262"/>
        <end position="269"/>
    </location>
    <ligand>
        <name>ATP</name>
        <dbReference type="ChEBI" id="CHEBI:30616"/>
    </ligand>
</feature>
<evidence type="ECO:0000256" key="8">
    <source>
        <dbReference type="ARBA" id="ARBA00023235"/>
    </source>
</evidence>
<dbReference type="Gene3D" id="3.40.50.300">
    <property type="entry name" value="P-loop containing nucleotide triphosphate hydrolases"/>
    <property type="match status" value="1"/>
</dbReference>
<keyword evidence="5 10" id="KW-0067">ATP-binding</keyword>
<evidence type="ECO:0000313" key="13">
    <source>
        <dbReference type="EMBL" id="CAI4051546.1"/>
    </source>
</evidence>
<dbReference type="GO" id="GO:0006260">
    <property type="term" value="P:DNA replication"/>
    <property type="evidence" value="ECO:0007669"/>
    <property type="project" value="UniProtKB-UniRule"/>
</dbReference>
<dbReference type="SMART" id="SM00382">
    <property type="entry name" value="AAA"/>
    <property type="match status" value="1"/>
</dbReference>
<keyword evidence="4 10" id="KW-0347">Helicase</keyword>
<dbReference type="EMBL" id="OX365926">
    <property type="protein sequence ID" value="CAI4051546.1"/>
    <property type="molecule type" value="Genomic_DNA"/>
</dbReference>
<dbReference type="HAMAP" id="MF_03176">
    <property type="entry name" value="PIF1"/>
    <property type="match status" value="1"/>
</dbReference>
<dbReference type="GO" id="GO:0000723">
    <property type="term" value="P:telomere maintenance"/>
    <property type="evidence" value="ECO:0007669"/>
    <property type="project" value="InterPro"/>
</dbReference>
<dbReference type="SUPFAM" id="SSF52540">
    <property type="entry name" value="P-loop containing nucleoside triphosphate hydrolases"/>
    <property type="match status" value="2"/>
</dbReference>
<dbReference type="Proteomes" id="UP001162090">
    <property type="component" value="Chromosome 15"/>
</dbReference>
<dbReference type="InterPro" id="IPR051055">
    <property type="entry name" value="PIF1_helicase"/>
</dbReference>
<dbReference type="GO" id="GO:0016787">
    <property type="term" value="F:hydrolase activity"/>
    <property type="evidence" value="ECO:0007669"/>
    <property type="project" value="UniProtKB-KW"/>
</dbReference>
<feature type="DNA-binding region" evidence="10">
    <location>
        <begin position="690"/>
        <end position="709"/>
    </location>
</feature>
<dbReference type="CDD" id="cd18037">
    <property type="entry name" value="DEXSc_Pif1_like"/>
    <property type="match status" value="1"/>
</dbReference>
<evidence type="ECO:0000256" key="4">
    <source>
        <dbReference type="ARBA" id="ARBA00022806"/>
    </source>
</evidence>
<comment type="catalytic activity">
    <reaction evidence="10">
        <text>ATP + H2O = ADP + phosphate + H(+)</text>
        <dbReference type="Rhea" id="RHEA:13065"/>
        <dbReference type="ChEBI" id="CHEBI:15377"/>
        <dbReference type="ChEBI" id="CHEBI:15378"/>
        <dbReference type="ChEBI" id="CHEBI:30616"/>
        <dbReference type="ChEBI" id="CHEBI:43474"/>
        <dbReference type="ChEBI" id="CHEBI:456216"/>
        <dbReference type="EC" id="5.6.2.3"/>
    </reaction>
</comment>
<feature type="region of interest" description="Disordered" evidence="11">
    <location>
        <begin position="1"/>
        <end position="91"/>
    </location>
</feature>
<dbReference type="GO" id="GO:0051880">
    <property type="term" value="F:G-quadruplex DNA binding"/>
    <property type="evidence" value="ECO:0007669"/>
    <property type="project" value="UniProtKB-UniRule"/>
</dbReference>
<evidence type="ECO:0000259" key="12">
    <source>
        <dbReference type="SMART" id="SM00382"/>
    </source>
</evidence>
<protein>
    <recommendedName>
        <fullName evidence="10">ATP-dependent DNA helicase RRM3</fullName>
        <ecNumber evidence="10">5.6.2.3</ecNumber>
    </recommendedName>
    <alternativeName>
        <fullName evidence="10">DNA 5'-3' helicase RRM3</fullName>
    </alternativeName>
    <alternativeName>
        <fullName evidence="10">rDNA recombination mutation protein 3</fullName>
    </alternativeName>
</protein>
<name>A0AA35J8D6_SACUV</name>
<dbReference type="CDD" id="cd18809">
    <property type="entry name" value="SF1_C_RecD"/>
    <property type="match status" value="1"/>
</dbReference>
<evidence type="ECO:0000256" key="2">
    <source>
        <dbReference type="ARBA" id="ARBA00022763"/>
    </source>
</evidence>
<keyword evidence="10" id="KW-0779">Telomere</keyword>
<dbReference type="InterPro" id="IPR003593">
    <property type="entry name" value="AAA+_ATPase"/>
</dbReference>
<keyword evidence="8 10" id="KW-0413">Isomerase</keyword>
<dbReference type="Pfam" id="PF05970">
    <property type="entry name" value="PIF1"/>
    <property type="match status" value="1"/>
</dbReference>
<dbReference type="InterPro" id="IPR028880">
    <property type="entry name" value="Rrm3"/>
</dbReference>
<comment type="function">
    <text evidence="10">5' to 3' DNA replicative helicase recruited to paused replisomes to promote fork progression throughout nonhistone protein-DNA complexes, naturally occurring impediments that are encountered in each S phase where replication forks pauses. Required for timely replication of the telomere and subtelomeric DNA and for wild-type levels of telomeric silencing. Involved in DNA repair during stalled replication fork, regulation of fragile sites expression and essential for genome stability. Plays also a role in mtDNA replication. Has G-quadruplex (G4) unwinding activity and can suppress G4-induced genome instability when PIF1 levels are low.</text>
</comment>
<comment type="similarity">
    <text evidence="10">Belongs to the helicase family. PIF1 subfamily.</text>
</comment>
<dbReference type="GO" id="GO:0006281">
    <property type="term" value="P:DNA repair"/>
    <property type="evidence" value="ECO:0007669"/>
    <property type="project" value="UniProtKB-UniRule"/>
</dbReference>
<evidence type="ECO:0000256" key="7">
    <source>
        <dbReference type="ARBA" id="ARBA00023204"/>
    </source>
</evidence>
<organism evidence="13 14">
    <name type="scientific">Saccharomyces uvarum</name>
    <name type="common">Yeast</name>
    <name type="synonym">Saccharomyces bayanus var. uvarum</name>
    <dbReference type="NCBI Taxonomy" id="230603"/>
    <lineage>
        <taxon>Eukaryota</taxon>
        <taxon>Fungi</taxon>
        <taxon>Dikarya</taxon>
        <taxon>Ascomycota</taxon>
        <taxon>Saccharomycotina</taxon>
        <taxon>Saccharomycetes</taxon>
        <taxon>Saccharomycetales</taxon>
        <taxon>Saccharomycetaceae</taxon>
        <taxon>Saccharomyces</taxon>
    </lineage>
</organism>
<feature type="compositionally biased region" description="Polar residues" evidence="11">
    <location>
        <begin position="1"/>
        <end position="25"/>
    </location>
</feature>
<dbReference type="PANTHER" id="PTHR47642">
    <property type="entry name" value="ATP-DEPENDENT DNA HELICASE"/>
    <property type="match status" value="1"/>
</dbReference>
<feature type="compositionally biased region" description="Low complexity" evidence="11">
    <location>
        <begin position="47"/>
        <end position="65"/>
    </location>
</feature>
<comment type="subcellular location">
    <subcellularLocation>
        <location evidence="10">Nucleus</location>
    </subcellularLocation>
    <subcellularLocation>
        <location evidence="10">Chromosome</location>
        <location evidence="10">Telomere</location>
    </subcellularLocation>
</comment>
<accession>A0AA35J8D6</accession>
<evidence type="ECO:0000256" key="3">
    <source>
        <dbReference type="ARBA" id="ARBA00022801"/>
    </source>
</evidence>
<evidence type="ECO:0000256" key="9">
    <source>
        <dbReference type="ARBA" id="ARBA00023242"/>
    </source>
</evidence>
<dbReference type="InterPro" id="IPR010285">
    <property type="entry name" value="DNA_helicase_pif1-like_DEAD"/>
</dbReference>
<proteinExistence type="inferred from homology"/>
<feature type="compositionally biased region" description="Polar residues" evidence="11">
    <location>
        <begin position="34"/>
        <end position="46"/>
    </location>
</feature>
<keyword evidence="9 10" id="KW-0539">Nucleus</keyword>
<evidence type="ECO:0000256" key="1">
    <source>
        <dbReference type="ARBA" id="ARBA00022741"/>
    </source>
</evidence>
<dbReference type="FunFam" id="3.40.50.300:FF:001796">
    <property type="entry name" value="ATP-dependent DNA helicase PIF1"/>
    <property type="match status" value="1"/>
</dbReference>
<dbReference type="GO" id="GO:0005524">
    <property type="term" value="F:ATP binding"/>
    <property type="evidence" value="ECO:0007669"/>
    <property type="project" value="UniProtKB-UniRule"/>
</dbReference>
<dbReference type="PANTHER" id="PTHR47642:SF5">
    <property type="entry name" value="ATP-DEPENDENT DNA HELICASE"/>
    <property type="match status" value="1"/>
</dbReference>
<dbReference type="AlphaFoldDB" id="A0AA35J8D6"/>
<evidence type="ECO:0000256" key="6">
    <source>
        <dbReference type="ARBA" id="ARBA00023125"/>
    </source>
</evidence>
<dbReference type="GO" id="GO:0043139">
    <property type="term" value="F:5'-3' DNA helicase activity"/>
    <property type="evidence" value="ECO:0007669"/>
    <property type="project" value="UniProtKB-UniRule"/>
</dbReference>
<evidence type="ECO:0000256" key="5">
    <source>
        <dbReference type="ARBA" id="ARBA00022840"/>
    </source>
</evidence>
<keyword evidence="6 10" id="KW-0238">DNA-binding</keyword>
<dbReference type="InterPro" id="IPR027417">
    <property type="entry name" value="P-loop_NTPase"/>
</dbReference>
<keyword evidence="2 10" id="KW-0227">DNA damage</keyword>
<evidence type="ECO:0000313" key="14">
    <source>
        <dbReference type="Proteomes" id="UP001162090"/>
    </source>
</evidence>
<dbReference type="GO" id="GO:0000781">
    <property type="term" value="C:chromosome, telomeric region"/>
    <property type="evidence" value="ECO:0007669"/>
    <property type="project" value="UniProtKB-SubCell"/>
</dbReference>
<reference evidence="13" key="1">
    <citation type="submission" date="2022-10" db="EMBL/GenBank/DDBJ databases">
        <authorList>
            <person name="Byrne P K."/>
        </authorList>
    </citation>
    <scope>NUCLEOTIDE SEQUENCE</scope>
    <source>
        <strain evidence="13">CBS7001</strain>
    </source>
</reference>
<keyword evidence="7 10" id="KW-0234">DNA repair</keyword>
<feature type="domain" description="AAA+ ATPase" evidence="12">
    <location>
        <begin position="254"/>
        <end position="402"/>
    </location>
</feature>
<dbReference type="EC" id="5.6.2.3" evidence="10"/>
<dbReference type="GO" id="GO:0005634">
    <property type="term" value="C:nucleus"/>
    <property type="evidence" value="ECO:0007669"/>
    <property type="project" value="UniProtKB-SubCell"/>
</dbReference>